<feature type="region of interest" description="Disordered" evidence="1">
    <location>
        <begin position="86"/>
        <end position="114"/>
    </location>
</feature>
<dbReference type="Gene3D" id="1.10.510.10">
    <property type="entry name" value="Transferase(Phosphotransferase) domain 1"/>
    <property type="match status" value="1"/>
</dbReference>
<evidence type="ECO:0000313" key="2">
    <source>
        <dbReference type="EMBL" id="KAK0750788.1"/>
    </source>
</evidence>
<protein>
    <submittedName>
        <fullName evidence="2">Uncharacterized protein</fullName>
    </submittedName>
</protein>
<dbReference type="Proteomes" id="UP001172155">
    <property type="component" value="Unassembled WGS sequence"/>
</dbReference>
<evidence type="ECO:0000313" key="3">
    <source>
        <dbReference type="Proteomes" id="UP001172155"/>
    </source>
</evidence>
<evidence type="ECO:0000256" key="1">
    <source>
        <dbReference type="SAM" id="MobiDB-lite"/>
    </source>
</evidence>
<organism evidence="2 3">
    <name type="scientific">Schizothecium vesticola</name>
    <dbReference type="NCBI Taxonomy" id="314040"/>
    <lineage>
        <taxon>Eukaryota</taxon>
        <taxon>Fungi</taxon>
        <taxon>Dikarya</taxon>
        <taxon>Ascomycota</taxon>
        <taxon>Pezizomycotina</taxon>
        <taxon>Sordariomycetes</taxon>
        <taxon>Sordariomycetidae</taxon>
        <taxon>Sordariales</taxon>
        <taxon>Schizotheciaceae</taxon>
        <taxon>Schizothecium</taxon>
    </lineage>
</organism>
<dbReference type="AlphaFoldDB" id="A0AA40F417"/>
<gene>
    <name evidence="2" type="ORF">B0T18DRAFT_56863</name>
</gene>
<comment type="caution">
    <text evidence="2">The sequence shown here is derived from an EMBL/GenBank/DDBJ whole genome shotgun (WGS) entry which is preliminary data.</text>
</comment>
<proteinExistence type="predicted"/>
<accession>A0AA40F417</accession>
<dbReference type="Gene3D" id="3.30.200.20">
    <property type="entry name" value="Phosphorylase Kinase, domain 1"/>
    <property type="match status" value="1"/>
</dbReference>
<sequence length="114" mass="13204">MLPTRDGAQYITQLLDEFKHTSLYGIHIYLIFKPMSPSVNIMVEKLPQFNPPMFGTNICYPPRMAKGILRQSLQALLSSRQRHHLRGFPAGKHPLYPRRNHQLEARGRLPARTK</sequence>
<keyword evidence="3" id="KW-1185">Reference proteome</keyword>
<name>A0AA40F417_9PEZI</name>
<dbReference type="EMBL" id="JAUKUD010000002">
    <property type="protein sequence ID" value="KAK0750788.1"/>
    <property type="molecule type" value="Genomic_DNA"/>
</dbReference>
<reference evidence="2" key="1">
    <citation type="submission" date="2023-06" db="EMBL/GenBank/DDBJ databases">
        <title>Genome-scale phylogeny and comparative genomics of the fungal order Sordariales.</title>
        <authorList>
            <consortium name="Lawrence Berkeley National Laboratory"/>
            <person name="Hensen N."/>
            <person name="Bonometti L."/>
            <person name="Westerberg I."/>
            <person name="Brannstrom I.O."/>
            <person name="Guillou S."/>
            <person name="Cros-Aarteil S."/>
            <person name="Calhoun S."/>
            <person name="Haridas S."/>
            <person name="Kuo A."/>
            <person name="Mondo S."/>
            <person name="Pangilinan J."/>
            <person name="Riley R."/>
            <person name="LaButti K."/>
            <person name="Andreopoulos B."/>
            <person name="Lipzen A."/>
            <person name="Chen C."/>
            <person name="Yanf M."/>
            <person name="Daum C."/>
            <person name="Ng V."/>
            <person name="Clum A."/>
            <person name="Steindorff A."/>
            <person name="Ohm R."/>
            <person name="Martin F."/>
            <person name="Silar P."/>
            <person name="Natvig D."/>
            <person name="Lalanne C."/>
            <person name="Gautier V."/>
            <person name="Ament-velasquez S.L."/>
            <person name="Kruys A."/>
            <person name="Hutchinson M.I."/>
            <person name="Powell A.J."/>
            <person name="Barry K."/>
            <person name="Miller A.N."/>
            <person name="Grigoriev I.V."/>
            <person name="Debuchy R."/>
            <person name="Gladieux P."/>
            <person name="Thoren M.H."/>
            <person name="Johannesson H."/>
        </authorList>
    </citation>
    <scope>NUCLEOTIDE SEQUENCE</scope>
    <source>
        <strain evidence="2">SMH3187-1</strain>
    </source>
</reference>